<dbReference type="EMBL" id="BPFZ01000001">
    <property type="protein sequence ID" value="GIU65948.1"/>
    <property type="molecule type" value="Genomic_DNA"/>
</dbReference>
<protein>
    <submittedName>
        <fullName evidence="2">Drug:proton antiporter</fullName>
    </submittedName>
</protein>
<dbReference type="InterPro" id="IPR026275">
    <property type="entry name" value="Glyoxalase/dOase/EhpR"/>
</dbReference>
<dbReference type="Proteomes" id="UP001161064">
    <property type="component" value="Unassembled WGS sequence"/>
</dbReference>
<name>A0ABQ4PSK0_9PROT</name>
<feature type="domain" description="VOC" evidence="1">
    <location>
        <begin position="1"/>
        <end position="120"/>
    </location>
</feature>
<dbReference type="RefSeq" id="WP_284358417.1">
    <property type="nucleotide sequence ID" value="NZ_BPFZ01000001.1"/>
</dbReference>
<dbReference type="Gene3D" id="3.30.720.120">
    <property type="match status" value="1"/>
</dbReference>
<organism evidence="2 3">
    <name type="scientific">Candidatus Phycosocius spiralis</name>
    <dbReference type="NCBI Taxonomy" id="2815099"/>
    <lineage>
        <taxon>Bacteria</taxon>
        <taxon>Pseudomonadati</taxon>
        <taxon>Pseudomonadota</taxon>
        <taxon>Alphaproteobacteria</taxon>
        <taxon>Caulobacterales</taxon>
        <taxon>Caulobacterales incertae sedis</taxon>
        <taxon>Candidatus Phycosocius</taxon>
    </lineage>
</organism>
<dbReference type="Pfam" id="PF00903">
    <property type="entry name" value="Glyoxalase"/>
    <property type="match status" value="1"/>
</dbReference>
<accession>A0ABQ4PSK0</accession>
<reference evidence="2" key="1">
    <citation type="submission" date="2021-05" db="EMBL/GenBank/DDBJ databases">
        <authorList>
            <person name="Tanabe Y."/>
        </authorList>
    </citation>
    <scope>NUCLEOTIDE SEQUENCE</scope>
    <source>
        <strain evidence="2">BOTRYCO-1</strain>
    </source>
</reference>
<dbReference type="InterPro" id="IPR029068">
    <property type="entry name" value="Glyas_Bleomycin-R_OHBP_Dase"/>
</dbReference>
<evidence type="ECO:0000313" key="2">
    <source>
        <dbReference type="EMBL" id="GIU65948.1"/>
    </source>
</evidence>
<proteinExistence type="predicted"/>
<reference evidence="2" key="2">
    <citation type="journal article" date="2023" name="ISME Commun">
        <title>Characterization of a bloom-associated alphaproteobacterial lineage, 'Candidatus Phycosocius': insights into freshwater algal-bacterial interactions.</title>
        <authorList>
            <person name="Tanabe Y."/>
            <person name="Yamaguchi H."/>
            <person name="Yoshida M."/>
            <person name="Kai A."/>
            <person name="Okazaki Y."/>
        </authorList>
    </citation>
    <scope>NUCLEOTIDE SEQUENCE</scope>
    <source>
        <strain evidence="2">BOTRYCO-1</strain>
    </source>
</reference>
<keyword evidence="3" id="KW-1185">Reference proteome</keyword>
<dbReference type="InterPro" id="IPR037523">
    <property type="entry name" value="VOC_core"/>
</dbReference>
<dbReference type="SUPFAM" id="SSF54593">
    <property type="entry name" value="Glyoxalase/Bleomycin resistance protein/Dihydroxybiphenyl dioxygenase"/>
    <property type="match status" value="1"/>
</dbReference>
<evidence type="ECO:0000313" key="3">
    <source>
        <dbReference type="Proteomes" id="UP001161064"/>
    </source>
</evidence>
<gene>
    <name evidence="2" type="ORF">PsB1_0102</name>
</gene>
<dbReference type="PIRSF" id="PIRSF039020">
    <property type="entry name" value="EhpR"/>
    <property type="match status" value="1"/>
</dbReference>
<sequence length="124" mass="13176">MTDTNTIFLYVAAPLASASFYTDLFGIEPVDASPTFALFILPSGLALGLWEKERVQPAPAAGGGGSEIGFKVQGTAEIDSTHADWQAKGATIAFPPTDLDFGRSFVALDPDGHRLRVYTVAEEI</sequence>
<dbReference type="PROSITE" id="PS51819">
    <property type="entry name" value="VOC"/>
    <property type="match status" value="1"/>
</dbReference>
<comment type="caution">
    <text evidence="2">The sequence shown here is derived from an EMBL/GenBank/DDBJ whole genome shotgun (WGS) entry which is preliminary data.</text>
</comment>
<dbReference type="Gene3D" id="3.30.720.110">
    <property type="match status" value="1"/>
</dbReference>
<evidence type="ECO:0000259" key="1">
    <source>
        <dbReference type="PROSITE" id="PS51819"/>
    </source>
</evidence>
<dbReference type="InterPro" id="IPR004360">
    <property type="entry name" value="Glyas_Fos-R_dOase_dom"/>
</dbReference>